<keyword evidence="4" id="KW-1185">Reference proteome</keyword>
<dbReference type="PANTHER" id="PTHR31286">
    <property type="entry name" value="GLYCINE-RICH CELL WALL STRUCTURAL PROTEIN 1.8-LIKE"/>
    <property type="match status" value="1"/>
</dbReference>
<feature type="compositionally biased region" description="Basic residues" evidence="1">
    <location>
        <begin position="473"/>
        <end position="483"/>
    </location>
</feature>
<protein>
    <submittedName>
        <fullName evidence="2">DUF4283 domain protein</fullName>
    </submittedName>
</protein>
<reference evidence="2 4" key="1">
    <citation type="journal article" date="2011" name="Nature">
        <title>The Medicago genome provides insight into the evolution of rhizobial symbioses.</title>
        <authorList>
            <person name="Young N.D."/>
            <person name="Debelle F."/>
            <person name="Oldroyd G.E."/>
            <person name="Geurts R."/>
            <person name="Cannon S.B."/>
            <person name="Udvardi M.K."/>
            <person name="Benedito V.A."/>
            <person name="Mayer K.F."/>
            <person name="Gouzy J."/>
            <person name="Schoof H."/>
            <person name="Van de Peer Y."/>
            <person name="Proost S."/>
            <person name="Cook D.R."/>
            <person name="Meyers B.C."/>
            <person name="Spannagl M."/>
            <person name="Cheung F."/>
            <person name="De Mita S."/>
            <person name="Krishnakumar V."/>
            <person name="Gundlach H."/>
            <person name="Zhou S."/>
            <person name="Mudge J."/>
            <person name="Bharti A.K."/>
            <person name="Murray J.D."/>
            <person name="Naoumkina M.A."/>
            <person name="Rosen B."/>
            <person name="Silverstein K.A."/>
            <person name="Tang H."/>
            <person name="Rombauts S."/>
            <person name="Zhao P.X."/>
            <person name="Zhou P."/>
            <person name="Barbe V."/>
            <person name="Bardou P."/>
            <person name="Bechner M."/>
            <person name="Bellec A."/>
            <person name="Berger A."/>
            <person name="Berges H."/>
            <person name="Bidwell S."/>
            <person name="Bisseling T."/>
            <person name="Choisne N."/>
            <person name="Couloux A."/>
            <person name="Denny R."/>
            <person name="Deshpande S."/>
            <person name="Dai X."/>
            <person name="Doyle J.J."/>
            <person name="Dudez A.M."/>
            <person name="Farmer A.D."/>
            <person name="Fouteau S."/>
            <person name="Franken C."/>
            <person name="Gibelin C."/>
            <person name="Gish J."/>
            <person name="Goldstein S."/>
            <person name="Gonzalez A.J."/>
            <person name="Green P.J."/>
            <person name="Hallab A."/>
            <person name="Hartog M."/>
            <person name="Hua A."/>
            <person name="Humphray S.J."/>
            <person name="Jeong D.H."/>
            <person name="Jing Y."/>
            <person name="Jocker A."/>
            <person name="Kenton S.M."/>
            <person name="Kim D.J."/>
            <person name="Klee K."/>
            <person name="Lai H."/>
            <person name="Lang C."/>
            <person name="Lin S."/>
            <person name="Macmil S.L."/>
            <person name="Magdelenat G."/>
            <person name="Matthews L."/>
            <person name="McCorrison J."/>
            <person name="Monaghan E.L."/>
            <person name="Mun J.H."/>
            <person name="Najar F.Z."/>
            <person name="Nicholson C."/>
            <person name="Noirot C."/>
            <person name="O'Bleness M."/>
            <person name="Paule C.R."/>
            <person name="Poulain J."/>
            <person name="Prion F."/>
            <person name="Qin B."/>
            <person name="Qu C."/>
            <person name="Retzel E.F."/>
            <person name="Riddle C."/>
            <person name="Sallet E."/>
            <person name="Samain S."/>
            <person name="Samson N."/>
            <person name="Sanders I."/>
            <person name="Saurat O."/>
            <person name="Scarpelli C."/>
            <person name="Schiex T."/>
            <person name="Segurens B."/>
            <person name="Severin A.J."/>
            <person name="Sherrier D.J."/>
            <person name="Shi R."/>
            <person name="Sims S."/>
            <person name="Singer S.R."/>
            <person name="Sinharoy S."/>
            <person name="Sterck L."/>
            <person name="Viollet A."/>
            <person name="Wang B.B."/>
            <person name="Wang K."/>
            <person name="Wang M."/>
            <person name="Wang X."/>
            <person name="Warfsmann J."/>
            <person name="Weissenbach J."/>
            <person name="White D.D."/>
            <person name="White J.D."/>
            <person name="Wiley G.B."/>
            <person name="Wincker P."/>
            <person name="Xing Y."/>
            <person name="Yang L."/>
            <person name="Yao Z."/>
            <person name="Ying F."/>
            <person name="Zhai J."/>
            <person name="Zhou L."/>
            <person name="Zuber A."/>
            <person name="Denarie J."/>
            <person name="Dixon R.A."/>
            <person name="May G.D."/>
            <person name="Schwartz D.C."/>
            <person name="Rogers J."/>
            <person name="Quetier F."/>
            <person name="Town C.D."/>
            <person name="Roe B.A."/>
        </authorList>
    </citation>
    <scope>NUCLEOTIDE SEQUENCE [LARGE SCALE GENOMIC DNA]</scope>
    <source>
        <strain evidence="2">A17</strain>
        <strain evidence="3 4">cv. Jemalong A17</strain>
    </source>
</reference>
<evidence type="ECO:0000256" key="1">
    <source>
        <dbReference type="SAM" id="MobiDB-lite"/>
    </source>
</evidence>
<dbReference type="EnsemblPlants" id="AES62086">
    <property type="protein sequence ID" value="AES62086"/>
    <property type="gene ID" value="MTR_1g093780"/>
</dbReference>
<reference evidence="2 4" key="2">
    <citation type="journal article" date="2014" name="BMC Genomics">
        <title>An improved genome release (version Mt4.0) for the model legume Medicago truncatula.</title>
        <authorList>
            <person name="Tang H."/>
            <person name="Krishnakumar V."/>
            <person name="Bidwell S."/>
            <person name="Rosen B."/>
            <person name="Chan A."/>
            <person name="Zhou S."/>
            <person name="Gentzbittel L."/>
            <person name="Childs K.L."/>
            <person name="Yandell M."/>
            <person name="Gundlach H."/>
            <person name="Mayer K.F."/>
            <person name="Schwartz D.C."/>
            <person name="Town C.D."/>
        </authorList>
    </citation>
    <scope>GENOME REANNOTATION</scope>
    <source>
        <strain evidence="3 4">cv. Jemalong A17</strain>
    </source>
</reference>
<dbReference type="PANTHER" id="PTHR31286:SF60">
    <property type="entry name" value="PROTEIN, PUTATIVE-RELATED"/>
    <property type="match status" value="1"/>
</dbReference>
<dbReference type="EMBL" id="CM001217">
    <property type="protein sequence ID" value="AES62086.1"/>
    <property type="molecule type" value="Genomic_DNA"/>
</dbReference>
<accession>G7I4X3</accession>
<dbReference type="eggNOG" id="KOG1075">
    <property type="taxonomic scope" value="Eukaryota"/>
</dbReference>
<evidence type="ECO:0000313" key="2">
    <source>
        <dbReference type="EMBL" id="AES62086.1"/>
    </source>
</evidence>
<dbReference type="HOGENOM" id="CLU_026538_0_0_1"/>
<dbReference type="PaxDb" id="3880-AES62086"/>
<dbReference type="Proteomes" id="UP000002051">
    <property type="component" value="Unassembled WGS sequence"/>
</dbReference>
<dbReference type="STRING" id="3880.G7I4X3"/>
<sequence length="515" mass="56393">MAATNPTTSGKSFAQALSGAVSCDSFLSKLPPKVIMGDSVRVKISQAVYESGLAACQCNLHGRLTLHKGDSPLTTQALKVKLNNLCTIEEMKQVWAIGVVNLKPGFMHFSCWTKDFISKAQAQTHAQVWVRLMNLPHEYWGKQTIFEIASGLGSPLTIDDATVNRRFGLFARVLVDVDLANKMFDSVIVEREGHNLGHSIHTCSKMNHETPTNVTRKAHNVNTKAQSKASLNSKKDEETIVHKIAPSSNEAVGKKPAKTQIPSDNMESPSNSITAVEGGETLCDNVTKELVKTMHVMSNQAEIHTTDKNLDDSPVFEVTESAKQASKESVCLEKVTSSEDPCTLEKDSSQLVVLVPNTQVLESDHGRHPMPDPYVDTSLYHFPLVTPITTTDEVLGPDKGKVIITGSSKNFTAASMKSVQILRKFWGDEEDTDPATDSTMDPDTNTEKLDTCETSIAGKYLVQHPHNDSFVKPGRKASKKRVQNHNGKTTDGVTSSEHIQTRSKKGVIKSNPKYV</sequence>
<feature type="compositionally biased region" description="Polar residues" evidence="1">
    <location>
        <begin position="260"/>
        <end position="271"/>
    </location>
</feature>
<organism evidence="2 4">
    <name type="scientific">Medicago truncatula</name>
    <name type="common">Barrel medic</name>
    <name type="synonym">Medicago tribuloides</name>
    <dbReference type="NCBI Taxonomy" id="3880"/>
    <lineage>
        <taxon>Eukaryota</taxon>
        <taxon>Viridiplantae</taxon>
        <taxon>Streptophyta</taxon>
        <taxon>Embryophyta</taxon>
        <taxon>Tracheophyta</taxon>
        <taxon>Spermatophyta</taxon>
        <taxon>Magnoliopsida</taxon>
        <taxon>eudicotyledons</taxon>
        <taxon>Gunneridae</taxon>
        <taxon>Pentapetalae</taxon>
        <taxon>rosids</taxon>
        <taxon>fabids</taxon>
        <taxon>Fabales</taxon>
        <taxon>Fabaceae</taxon>
        <taxon>Papilionoideae</taxon>
        <taxon>50 kb inversion clade</taxon>
        <taxon>NPAAA clade</taxon>
        <taxon>Hologalegina</taxon>
        <taxon>IRL clade</taxon>
        <taxon>Trifolieae</taxon>
        <taxon>Medicago</taxon>
    </lineage>
</organism>
<feature type="region of interest" description="Disordered" evidence="1">
    <location>
        <begin position="249"/>
        <end position="271"/>
    </location>
</feature>
<name>G7I4X3_MEDTR</name>
<feature type="region of interest" description="Disordered" evidence="1">
    <location>
        <begin position="465"/>
        <end position="515"/>
    </location>
</feature>
<proteinExistence type="predicted"/>
<gene>
    <name evidence="2" type="ordered locus">MTR_1g093780</name>
</gene>
<dbReference type="AlphaFoldDB" id="G7I4X3"/>
<evidence type="ECO:0000313" key="3">
    <source>
        <dbReference type="EnsemblPlants" id="AES62086"/>
    </source>
</evidence>
<reference evidence="3" key="3">
    <citation type="submission" date="2015-04" db="UniProtKB">
        <authorList>
            <consortium name="EnsemblPlants"/>
        </authorList>
    </citation>
    <scope>IDENTIFICATION</scope>
    <source>
        <strain evidence="3">cv. Jemalong A17</strain>
    </source>
</reference>
<feature type="compositionally biased region" description="Polar residues" evidence="1">
    <location>
        <begin position="484"/>
        <end position="498"/>
    </location>
</feature>
<dbReference type="InterPro" id="IPR040256">
    <property type="entry name" value="At4g02000-like"/>
</dbReference>
<evidence type="ECO:0000313" key="4">
    <source>
        <dbReference type="Proteomes" id="UP000002051"/>
    </source>
</evidence>